<dbReference type="SMART" id="SM00014">
    <property type="entry name" value="acidPPc"/>
    <property type="match status" value="1"/>
</dbReference>
<dbReference type="Pfam" id="PF01569">
    <property type="entry name" value="PAP2"/>
    <property type="match status" value="1"/>
</dbReference>
<keyword evidence="1" id="KW-0472">Membrane</keyword>
<feature type="transmembrane region" description="Helical" evidence="1">
    <location>
        <begin position="159"/>
        <end position="177"/>
    </location>
</feature>
<feature type="domain" description="Phosphatidic acid phosphatase type 2/haloperoxidase" evidence="2">
    <location>
        <begin position="62"/>
        <end position="174"/>
    </location>
</feature>
<proteinExistence type="predicted"/>
<keyword evidence="1" id="KW-0812">Transmembrane</keyword>
<keyword evidence="1" id="KW-1133">Transmembrane helix</keyword>
<dbReference type="OrthoDB" id="9789113at2"/>
<evidence type="ECO:0000313" key="4">
    <source>
        <dbReference type="Proteomes" id="UP000050280"/>
    </source>
</evidence>
<dbReference type="PATRIC" id="fig|1300341.3.peg.828"/>
<dbReference type="InterPro" id="IPR000326">
    <property type="entry name" value="PAP2/HPO"/>
</dbReference>
<name>A0A0P7A1M9_9FLAO</name>
<evidence type="ECO:0000313" key="3">
    <source>
        <dbReference type="EMBL" id="KPM30281.1"/>
    </source>
</evidence>
<dbReference type="STRING" id="1300341.I595_3577"/>
<evidence type="ECO:0000259" key="2">
    <source>
        <dbReference type="SMART" id="SM00014"/>
    </source>
</evidence>
<protein>
    <submittedName>
        <fullName evidence="3">Phosphoesterase PA-phosphatase-related protein</fullName>
    </submittedName>
</protein>
<reference evidence="3 4" key="1">
    <citation type="submission" date="2015-09" db="EMBL/GenBank/DDBJ databases">
        <title>Genome sequence of the marine flavobacterium Croceitalea dokdonensis DOKDO 023 that contains proton- and sodium-pumping rhodopsins.</title>
        <authorList>
            <person name="Kwon S.-K."/>
            <person name="Lee H.K."/>
            <person name="Kwak M.-J."/>
            <person name="Kim J.F."/>
        </authorList>
    </citation>
    <scope>NUCLEOTIDE SEQUENCE [LARGE SCALE GENOMIC DNA]</scope>
    <source>
        <strain evidence="3 4">DOKDO 023</strain>
    </source>
</reference>
<dbReference type="PANTHER" id="PTHR14969">
    <property type="entry name" value="SPHINGOSINE-1-PHOSPHATE PHOSPHOHYDROLASE"/>
    <property type="match status" value="1"/>
</dbReference>
<dbReference type="PANTHER" id="PTHR14969:SF13">
    <property type="entry name" value="AT30094P"/>
    <property type="match status" value="1"/>
</dbReference>
<dbReference type="EMBL" id="LDJX01000011">
    <property type="protein sequence ID" value="KPM30281.1"/>
    <property type="molecule type" value="Genomic_DNA"/>
</dbReference>
<accession>A0A0P7A1M9</accession>
<comment type="caution">
    <text evidence="3">The sequence shown here is derived from an EMBL/GenBank/DDBJ whole genome shotgun (WGS) entry which is preliminary data.</text>
</comment>
<keyword evidence="4" id="KW-1185">Reference proteome</keyword>
<dbReference type="InterPro" id="IPR036938">
    <property type="entry name" value="PAP2/HPO_sf"/>
</dbReference>
<dbReference type="AlphaFoldDB" id="A0A0P7A1M9"/>
<dbReference type="Gene3D" id="1.20.144.10">
    <property type="entry name" value="Phosphatidic acid phosphatase type 2/haloperoxidase"/>
    <property type="match status" value="1"/>
</dbReference>
<dbReference type="SUPFAM" id="SSF48317">
    <property type="entry name" value="Acid phosphatase/Vanadium-dependent haloperoxidase"/>
    <property type="match status" value="1"/>
</dbReference>
<gene>
    <name evidence="3" type="ORF">I595_3577</name>
</gene>
<sequence>MLESLLKWDRDTFVYLNTLGVEEYDRFWIVITTINSWIPLFITFFFFIFYKTKNNIAIRQTACLLGLVLFIITLTNLTKNAVARLRPNNEGEIGALIRILKSPTDYSFFSGHAASSFAITLLWYLFVRKKIKWAVVFFVWPMLFSLSRIFVGVHYPLDIIAGSLIGCGSALLFYLLYNQFLAKSLKYSTKG</sequence>
<feature type="transmembrane region" description="Helical" evidence="1">
    <location>
        <begin position="133"/>
        <end position="153"/>
    </location>
</feature>
<feature type="transmembrane region" description="Helical" evidence="1">
    <location>
        <begin position="27"/>
        <end position="50"/>
    </location>
</feature>
<feature type="transmembrane region" description="Helical" evidence="1">
    <location>
        <begin position="106"/>
        <end position="126"/>
    </location>
</feature>
<organism evidence="3 4">
    <name type="scientific">Croceitalea dokdonensis DOKDO 023</name>
    <dbReference type="NCBI Taxonomy" id="1300341"/>
    <lineage>
        <taxon>Bacteria</taxon>
        <taxon>Pseudomonadati</taxon>
        <taxon>Bacteroidota</taxon>
        <taxon>Flavobacteriia</taxon>
        <taxon>Flavobacteriales</taxon>
        <taxon>Flavobacteriaceae</taxon>
        <taxon>Croceitalea</taxon>
    </lineage>
</organism>
<feature type="transmembrane region" description="Helical" evidence="1">
    <location>
        <begin position="62"/>
        <end position="78"/>
    </location>
</feature>
<dbReference type="Proteomes" id="UP000050280">
    <property type="component" value="Unassembled WGS sequence"/>
</dbReference>
<dbReference type="RefSeq" id="WP_054560525.1">
    <property type="nucleotide sequence ID" value="NZ_LDJX01000011.1"/>
</dbReference>
<evidence type="ECO:0000256" key="1">
    <source>
        <dbReference type="SAM" id="Phobius"/>
    </source>
</evidence>